<proteinExistence type="predicted"/>
<dbReference type="AlphaFoldDB" id="A0A8I3A539"/>
<comment type="caution">
    <text evidence="1">The sequence shown here is derived from an EMBL/GenBank/DDBJ whole genome shotgun (WGS) entry which is preliminary data.</text>
</comment>
<name>A0A8I3A539_9AGAM</name>
<dbReference type="OrthoDB" id="549788at2759"/>
<dbReference type="Proteomes" id="UP000683000">
    <property type="component" value="Unassembled WGS sequence"/>
</dbReference>
<dbReference type="EMBL" id="JAGFBS010000031">
    <property type="protein sequence ID" value="KAG6371873.1"/>
    <property type="molecule type" value="Genomic_DNA"/>
</dbReference>
<organism evidence="1 2">
    <name type="scientific">Boletus reticuloceps</name>
    <dbReference type="NCBI Taxonomy" id="495285"/>
    <lineage>
        <taxon>Eukaryota</taxon>
        <taxon>Fungi</taxon>
        <taxon>Dikarya</taxon>
        <taxon>Basidiomycota</taxon>
        <taxon>Agaricomycotina</taxon>
        <taxon>Agaricomycetes</taxon>
        <taxon>Agaricomycetidae</taxon>
        <taxon>Boletales</taxon>
        <taxon>Boletineae</taxon>
        <taxon>Boletaceae</taxon>
        <taxon>Boletoideae</taxon>
        <taxon>Boletus</taxon>
    </lineage>
</organism>
<protein>
    <submittedName>
        <fullName evidence="1">Uncharacterized protein</fullName>
    </submittedName>
</protein>
<gene>
    <name evidence="1" type="ORF">JVT61DRAFT_8871</name>
</gene>
<reference evidence="1" key="1">
    <citation type="submission" date="2021-03" db="EMBL/GenBank/DDBJ databases">
        <title>Evolutionary innovations through gain and loss of genes in the ectomycorrhizal Boletales.</title>
        <authorList>
            <person name="Wu G."/>
            <person name="Miyauchi S."/>
            <person name="Morin E."/>
            <person name="Yang Z.-L."/>
            <person name="Xu J."/>
            <person name="Martin F.M."/>
        </authorList>
    </citation>
    <scope>NUCLEOTIDE SEQUENCE</scope>
    <source>
        <strain evidence="1">BR01</strain>
    </source>
</reference>
<evidence type="ECO:0000313" key="2">
    <source>
        <dbReference type="Proteomes" id="UP000683000"/>
    </source>
</evidence>
<accession>A0A8I3A539</accession>
<evidence type="ECO:0000313" key="1">
    <source>
        <dbReference type="EMBL" id="KAG6371873.1"/>
    </source>
</evidence>
<sequence>MTIICDLWFLEIRDARFSPWDNNQRGSPIFSTEIRLIAKVSLYHLEDEISHGDELDLLCITCDSQLENIRLALMRQGVIKVTAEILALIVHRKWEANTQMFARRSIADAAALLRSRIEEMDALPFLSQALERGLVASLLKCEASLTSAVQPSARQEPILLLAEVLPGYSVYRSVLHQLTLAVDSAIAQGLDAKLSKSGGFCVAWKRLKDAVDE</sequence>
<keyword evidence="2" id="KW-1185">Reference proteome</keyword>